<keyword evidence="3" id="KW-1185">Reference proteome</keyword>
<gene>
    <name evidence="2" type="ORF">QQZ08_005301</name>
</gene>
<feature type="region of interest" description="Disordered" evidence="1">
    <location>
        <begin position="87"/>
        <end position="118"/>
    </location>
</feature>
<accession>A0ABR1I3V8</accession>
<dbReference type="Proteomes" id="UP001498421">
    <property type="component" value="Unassembled WGS sequence"/>
</dbReference>
<reference evidence="2 3" key="1">
    <citation type="journal article" date="2025" name="Microbiol. Resour. Announc.">
        <title>Draft genome sequences for Neonectria magnoliae and Neonectria punicea, canker pathogens of Liriodendron tulipifera and Acer saccharum in West Virginia.</title>
        <authorList>
            <person name="Petronek H.M."/>
            <person name="Kasson M.T."/>
            <person name="Metheny A.M."/>
            <person name="Stauder C.M."/>
            <person name="Lovett B."/>
            <person name="Lynch S.C."/>
            <person name="Garnas J.R."/>
            <person name="Kasson L.R."/>
            <person name="Stajich J.E."/>
        </authorList>
    </citation>
    <scope>NUCLEOTIDE SEQUENCE [LARGE SCALE GENOMIC DNA]</scope>
    <source>
        <strain evidence="2 3">NRRL 64651</strain>
    </source>
</reference>
<evidence type="ECO:0000313" key="3">
    <source>
        <dbReference type="Proteomes" id="UP001498421"/>
    </source>
</evidence>
<feature type="region of interest" description="Disordered" evidence="1">
    <location>
        <begin position="23"/>
        <end position="49"/>
    </location>
</feature>
<comment type="caution">
    <text evidence="2">The sequence shown here is derived from an EMBL/GenBank/DDBJ whole genome shotgun (WGS) entry which is preliminary data.</text>
</comment>
<proteinExistence type="predicted"/>
<name>A0ABR1I3V8_9HYPO</name>
<evidence type="ECO:0008006" key="4">
    <source>
        <dbReference type="Google" id="ProtNLM"/>
    </source>
</evidence>
<sequence length="233" mass="27088">MFVWIEYPQSLRDSAIAWMSDSDDSVSSSAESGSDLDSELDEPPPKHTNEIDCNLDFDPETQNLVPDLVEFSHNKMRTCLASARYTVPPQDRLPPRKRAKTARSQPPRSRYSEDGEESDQDLVIVSRVDGYFHLACPIYASDPKKHQKCLKEHNFLCIEEIISHLRQDHVEPPYCPTCWQTFDTMVDRDQHIRSMTCKFHSKPSIDGVTESDIADMKKRDRLYLSERRRWLRI</sequence>
<evidence type="ECO:0000256" key="1">
    <source>
        <dbReference type="SAM" id="MobiDB-lite"/>
    </source>
</evidence>
<evidence type="ECO:0000313" key="2">
    <source>
        <dbReference type="EMBL" id="KAK7428235.1"/>
    </source>
</evidence>
<protein>
    <recommendedName>
        <fullName evidence="4">C2H2-type domain-containing protein</fullName>
    </recommendedName>
</protein>
<dbReference type="EMBL" id="JAZAVK010000044">
    <property type="protein sequence ID" value="KAK7428235.1"/>
    <property type="molecule type" value="Genomic_DNA"/>
</dbReference>
<organism evidence="2 3">
    <name type="scientific">Neonectria magnoliae</name>
    <dbReference type="NCBI Taxonomy" id="2732573"/>
    <lineage>
        <taxon>Eukaryota</taxon>
        <taxon>Fungi</taxon>
        <taxon>Dikarya</taxon>
        <taxon>Ascomycota</taxon>
        <taxon>Pezizomycotina</taxon>
        <taxon>Sordariomycetes</taxon>
        <taxon>Hypocreomycetidae</taxon>
        <taxon>Hypocreales</taxon>
        <taxon>Nectriaceae</taxon>
        <taxon>Neonectria</taxon>
    </lineage>
</organism>